<feature type="domain" description="DNA primase/polymerase bifunctional N-terminal" evidence="2">
    <location>
        <begin position="11"/>
        <end position="179"/>
    </location>
</feature>
<dbReference type="EMBL" id="CP035464">
    <property type="protein sequence ID" value="QAY32811.1"/>
    <property type="molecule type" value="Genomic_DNA"/>
</dbReference>
<dbReference type="Gene3D" id="3.40.50.300">
    <property type="entry name" value="P-loop containing nucleotide triphosphate hydrolases"/>
    <property type="match status" value="1"/>
</dbReference>
<evidence type="ECO:0000259" key="2">
    <source>
        <dbReference type="SMART" id="SM00943"/>
    </source>
</evidence>
<dbReference type="InterPro" id="IPR015330">
    <property type="entry name" value="DNA_primase/pol_bifunc_N"/>
</dbReference>
<feature type="region of interest" description="Disordered" evidence="1">
    <location>
        <begin position="193"/>
        <end position="212"/>
    </location>
</feature>
<reference evidence="3 4" key="1">
    <citation type="submission" date="2019-01" db="EMBL/GenBank/DDBJ databases">
        <title>Complete genome sequence of Bifidobacterium gallinarum CACC 514.</title>
        <authorList>
            <person name="Jung M."/>
        </authorList>
    </citation>
    <scope>NUCLEOTIDE SEQUENCE [LARGE SCALE GENOMIC DNA]</scope>
    <source>
        <strain evidence="3 4">CACC 514</strain>
    </source>
</reference>
<dbReference type="Proteomes" id="UP000293589">
    <property type="component" value="Chromosome"/>
</dbReference>
<dbReference type="KEGG" id="bgx:ESN35_04810"/>
<evidence type="ECO:0000313" key="3">
    <source>
        <dbReference type="EMBL" id="QAY32811.1"/>
    </source>
</evidence>
<dbReference type="RefSeq" id="WP_129237261.1">
    <property type="nucleotide sequence ID" value="NZ_CP035464.1"/>
</dbReference>
<dbReference type="SUPFAM" id="SSF52540">
    <property type="entry name" value="P-loop containing nucleoside triphosphate hydrolases"/>
    <property type="match status" value="1"/>
</dbReference>
<dbReference type="CDD" id="cd04859">
    <property type="entry name" value="Prim_Pol"/>
    <property type="match status" value="1"/>
</dbReference>
<dbReference type="SMART" id="SM00943">
    <property type="entry name" value="Prim-Pol"/>
    <property type="match status" value="1"/>
</dbReference>
<sequence length="746" mass="82387">MEDVFGYRQAAPVYRRAGWTQVVPLPPATKSFPPKGVTGRRQQPVTDRRIQEWSQSNPDGNTAIVMPRGVICLDVDSAEGHQRKTDGALELADLEQRLGVLPATWCSSAHGGESPYRHRFYQVPENMEFDGGAAESIDVIQHHHRYCVVWPSVHPSGEFYAWYTPDGQSADRIPTPGELPMLPDAWIRFLRKPEREERPRPTGPAIRPNLGDDTRMCKAVNTLLRRTLENPASKGSRHDTMLHAAWALVRFQEEGHRGALDALSQLKPYFITDIAKDRQGGEREAEREYASIVQGALEKNPGAQGLQDPCERTLIDRLTPDEATLINRQATAPMAAAPDSDHATDDGLPVAQAVQASSTWRFEDLTQLAQGVDIPPTPTVFQREDGQGLFYQGAVNDVHGEPGCGKSLAMQAATAQQLKQGNHVLYVDYEDTARNVVKRLLLMGVSAEAIVERLHYVRPSGKNTGPTSVEGWLETIRLASECSLTVIDGVTSCLAYQGLDSNNGDDIAAWYNTYPRLLSQEGTAVVLIDHVVKSKDNRGRYAGGSMQKLALIDGISYSVSMSRPVGKGLRGTITLKSGKDRIGEIEEHCATTWSGNGSHLREAARIDVDSTDPTRMRVQICRPNMMPVNDGESDSGHVDRPTGLMEKISRLVEASGDELSQSDIIGLLKDDGSSARKTTVLKAISRLVEDEYLSSRGGRYNQRLYSSVRSYRQIDDPKSDAYVDRMSRQEMKDLNDKDGGQDAFEI</sequence>
<accession>A0A4P6DS61</accession>
<name>A0A4P6DS61_9BIFI</name>
<evidence type="ECO:0000313" key="4">
    <source>
        <dbReference type="Proteomes" id="UP000293589"/>
    </source>
</evidence>
<dbReference type="SUPFAM" id="SSF56747">
    <property type="entry name" value="Prim-pol domain"/>
    <property type="match status" value="1"/>
</dbReference>
<organism evidence="3 4">
    <name type="scientific">Bifidobacterium pullorum subsp. gallinarum</name>
    <dbReference type="NCBI Taxonomy" id="78344"/>
    <lineage>
        <taxon>Bacteria</taxon>
        <taxon>Bacillati</taxon>
        <taxon>Actinomycetota</taxon>
        <taxon>Actinomycetes</taxon>
        <taxon>Bifidobacteriales</taxon>
        <taxon>Bifidobacteriaceae</taxon>
        <taxon>Bifidobacterium</taxon>
    </lineage>
</organism>
<dbReference type="AlphaFoldDB" id="A0A4P6DS61"/>
<protein>
    <submittedName>
        <fullName evidence="3">CopY family transcriptional regulator</fullName>
    </submittedName>
</protein>
<dbReference type="InterPro" id="IPR027417">
    <property type="entry name" value="P-loop_NTPase"/>
</dbReference>
<feature type="compositionally biased region" description="Basic and acidic residues" evidence="1">
    <location>
        <begin position="716"/>
        <end position="740"/>
    </location>
</feature>
<proteinExistence type="predicted"/>
<feature type="region of interest" description="Disordered" evidence="1">
    <location>
        <begin position="716"/>
        <end position="746"/>
    </location>
</feature>
<dbReference type="Pfam" id="PF09250">
    <property type="entry name" value="Prim-Pol"/>
    <property type="match status" value="1"/>
</dbReference>
<dbReference type="Pfam" id="PF13481">
    <property type="entry name" value="AAA_25"/>
    <property type="match status" value="1"/>
</dbReference>
<gene>
    <name evidence="3" type="ORF">ESN35_04810</name>
</gene>
<feature type="region of interest" description="Disordered" evidence="1">
    <location>
        <begin position="25"/>
        <end position="48"/>
    </location>
</feature>
<evidence type="ECO:0000256" key="1">
    <source>
        <dbReference type="SAM" id="MobiDB-lite"/>
    </source>
</evidence>